<accession>A0A402B4T0</accession>
<sequence>MLIPGGLIAVAVLALVGAFFLSRGGNNTKPARVTSASAKPEPEPEPETPAQPAQPAIDKTKTIPAPEARRQDQQQEFPQNPNMPDISREHTTAMPEFNGNHSMQVSQPANYWQQEQAAQQPTQDVAALNRRLYELAGQLHILQRQQRDIEQGLVQLSGIIEHLQSPTNPTHNNSSIPSMPYSE</sequence>
<dbReference type="OrthoDB" id="163000at2"/>
<evidence type="ECO:0000313" key="2">
    <source>
        <dbReference type="EMBL" id="GCE26327.1"/>
    </source>
</evidence>
<comment type="caution">
    <text evidence="2">The sequence shown here is derived from an EMBL/GenBank/DDBJ whole genome shotgun (WGS) entry which is preliminary data.</text>
</comment>
<evidence type="ECO:0000313" key="3">
    <source>
        <dbReference type="Proteomes" id="UP000287171"/>
    </source>
</evidence>
<feature type="compositionally biased region" description="Polar residues" evidence="1">
    <location>
        <begin position="164"/>
        <end position="177"/>
    </location>
</feature>
<name>A0A402B4T0_9CHLR</name>
<feature type="region of interest" description="Disordered" evidence="1">
    <location>
        <begin position="163"/>
        <end position="183"/>
    </location>
</feature>
<reference evidence="3" key="1">
    <citation type="submission" date="2018-12" db="EMBL/GenBank/DDBJ databases">
        <title>Tengunoibacter tsumagoiensis gen. nov., sp. nov., Dictyobacter kobayashii sp. nov., D. alpinus sp. nov., and D. joshuensis sp. nov. and description of Dictyobacteraceae fam. nov. within the order Ktedonobacterales isolated from Tengu-no-mugimeshi.</title>
        <authorList>
            <person name="Wang C.M."/>
            <person name="Zheng Y."/>
            <person name="Sakai Y."/>
            <person name="Toyoda A."/>
            <person name="Minakuchi Y."/>
            <person name="Abe K."/>
            <person name="Yokota A."/>
            <person name="Yabe S."/>
        </authorList>
    </citation>
    <scope>NUCLEOTIDE SEQUENCE [LARGE SCALE GENOMIC DNA]</scope>
    <source>
        <strain evidence="3">Uno16</strain>
    </source>
</reference>
<evidence type="ECO:0000256" key="1">
    <source>
        <dbReference type="SAM" id="MobiDB-lite"/>
    </source>
</evidence>
<organism evidence="2 3">
    <name type="scientific">Dictyobacter alpinus</name>
    <dbReference type="NCBI Taxonomy" id="2014873"/>
    <lineage>
        <taxon>Bacteria</taxon>
        <taxon>Bacillati</taxon>
        <taxon>Chloroflexota</taxon>
        <taxon>Ktedonobacteria</taxon>
        <taxon>Ktedonobacterales</taxon>
        <taxon>Dictyobacteraceae</taxon>
        <taxon>Dictyobacter</taxon>
    </lineage>
</organism>
<dbReference type="EMBL" id="BIFT01000001">
    <property type="protein sequence ID" value="GCE26327.1"/>
    <property type="molecule type" value="Genomic_DNA"/>
</dbReference>
<dbReference type="RefSeq" id="WP_126626801.1">
    <property type="nucleotide sequence ID" value="NZ_BIFT01000001.1"/>
</dbReference>
<feature type="region of interest" description="Disordered" evidence="1">
    <location>
        <begin position="24"/>
        <end position="118"/>
    </location>
</feature>
<dbReference type="Proteomes" id="UP000287171">
    <property type="component" value="Unassembled WGS sequence"/>
</dbReference>
<proteinExistence type="predicted"/>
<gene>
    <name evidence="2" type="ORF">KDA_18110</name>
</gene>
<dbReference type="AlphaFoldDB" id="A0A402B4T0"/>
<keyword evidence="3" id="KW-1185">Reference proteome</keyword>
<feature type="compositionally biased region" description="Polar residues" evidence="1">
    <location>
        <begin position="99"/>
        <end position="112"/>
    </location>
</feature>
<protein>
    <submittedName>
        <fullName evidence="2">Uncharacterized protein</fullName>
    </submittedName>
</protein>